<feature type="transmembrane region" description="Helical" evidence="2">
    <location>
        <begin position="20"/>
        <end position="48"/>
    </location>
</feature>
<dbReference type="EMBL" id="JAVIZQ010000001">
    <property type="protein sequence ID" value="MDR6141463.1"/>
    <property type="molecule type" value="Genomic_DNA"/>
</dbReference>
<keyword evidence="2" id="KW-0812">Transmembrane</keyword>
<protein>
    <recommendedName>
        <fullName evidence="5">DUF2238 domain-containing protein</fullName>
    </recommendedName>
</protein>
<keyword evidence="4" id="KW-1185">Reference proteome</keyword>
<evidence type="ECO:0000256" key="2">
    <source>
        <dbReference type="SAM" id="Phobius"/>
    </source>
</evidence>
<dbReference type="InterPro" id="IPR014509">
    <property type="entry name" value="YjdF-like"/>
</dbReference>
<sequence>MKEDFLRPPRSRAEWSADSLRVLGIVGVGVALIWLAPTDAGIAALALPALMLPRVLGLRGWFDLAVCATVLVAAWSNIFDLYRTIPGWDLVVHLICTGILTIVAALILTRAEVVTMTRDHGARPRTPLVLAPLLALALSAMWEMVEWLGWAYLSDEIFVTYQDTIGDMVFGGLGGIAAGVILATSSLRRPRSTDGVGGSANRSRAGGT</sequence>
<feature type="transmembrane region" description="Helical" evidence="2">
    <location>
        <begin position="60"/>
        <end position="78"/>
    </location>
</feature>
<accession>A0ABU1HN36</accession>
<comment type="caution">
    <text evidence="3">The sequence shown here is derived from an EMBL/GenBank/DDBJ whole genome shotgun (WGS) entry which is preliminary data.</text>
</comment>
<feature type="transmembrane region" description="Helical" evidence="2">
    <location>
        <begin position="165"/>
        <end position="183"/>
    </location>
</feature>
<reference evidence="3 4" key="1">
    <citation type="submission" date="2023-08" db="EMBL/GenBank/DDBJ databases">
        <title>Functional and genomic diversity of the sorghum phyllosphere microbiome.</title>
        <authorList>
            <person name="Shade A."/>
        </authorList>
    </citation>
    <scope>NUCLEOTIDE SEQUENCE [LARGE SCALE GENOMIC DNA]</scope>
    <source>
        <strain evidence="3 4">SORGH_AS_0445</strain>
    </source>
</reference>
<keyword evidence="2" id="KW-1133">Transmembrane helix</keyword>
<keyword evidence="2" id="KW-0472">Membrane</keyword>
<dbReference type="RefSeq" id="WP_309688392.1">
    <property type="nucleotide sequence ID" value="NZ_JAVIZQ010000001.1"/>
</dbReference>
<evidence type="ECO:0000256" key="1">
    <source>
        <dbReference type="SAM" id="MobiDB-lite"/>
    </source>
</evidence>
<proteinExistence type="predicted"/>
<dbReference type="Proteomes" id="UP001249291">
    <property type="component" value="Unassembled WGS sequence"/>
</dbReference>
<evidence type="ECO:0008006" key="5">
    <source>
        <dbReference type="Google" id="ProtNLM"/>
    </source>
</evidence>
<evidence type="ECO:0000313" key="4">
    <source>
        <dbReference type="Proteomes" id="UP001249291"/>
    </source>
</evidence>
<feature type="transmembrane region" description="Helical" evidence="2">
    <location>
        <begin position="128"/>
        <end position="145"/>
    </location>
</feature>
<name>A0ABU1HN36_9MICO</name>
<feature type="transmembrane region" description="Helical" evidence="2">
    <location>
        <begin position="90"/>
        <end position="108"/>
    </location>
</feature>
<evidence type="ECO:0000313" key="3">
    <source>
        <dbReference type="EMBL" id="MDR6141463.1"/>
    </source>
</evidence>
<feature type="region of interest" description="Disordered" evidence="1">
    <location>
        <begin position="189"/>
        <end position="208"/>
    </location>
</feature>
<gene>
    <name evidence="3" type="ORF">QE375_001017</name>
</gene>
<dbReference type="Pfam" id="PF09997">
    <property type="entry name" value="DUF2238"/>
    <property type="match status" value="1"/>
</dbReference>
<organism evidence="3 4">
    <name type="scientific">Microbacterium foliorum</name>
    <dbReference type="NCBI Taxonomy" id="104336"/>
    <lineage>
        <taxon>Bacteria</taxon>
        <taxon>Bacillati</taxon>
        <taxon>Actinomycetota</taxon>
        <taxon>Actinomycetes</taxon>
        <taxon>Micrococcales</taxon>
        <taxon>Microbacteriaceae</taxon>
        <taxon>Microbacterium</taxon>
    </lineage>
</organism>